<organism evidence="2">
    <name type="scientific">Candidatus Paraimprobicoccus trichonymphae</name>
    <dbReference type="NCBI Taxonomy" id="3033793"/>
    <lineage>
        <taxon>Bacteria</taxon>
        <taxon>Bacillati</taxon>
        <taxon>Bacillota</taxon>
        <taxon>Clostridia</taxon>
        <taxon>Candidatus Paraimprobicoccus</taxon>
    </lineage>
</organism>
<dbReference type="PANTHER" id="PTHR48094:SF12">
    <property type="entry name" value="PARKINSON DISEASE PROTEIN 7 HOMOLOG"/>
    <property type="match status" value="1"/>
</dbReference>
<dbReference type="Proteomes" id="UP001335720">
    <property type="component" value="Chromosome"/>
</dbReference>
<dbReference type="KEGG" id="ptrh:RsTaC01_0136"/>
<reference evidence="2" key="1">
    <citation type="journal article" date="2023" name="ISME J.">
        <title>Emergence of putative energy parasites within Clostridia revealed by genome analysis of a novel endosymbiotic clade.</title>
        <authorList>
            <person name="Takahashi K."/>
            <person name="Kuwahara H."/>
            <person name="Horikawa Y."/>
            <person name="Izawa K."/>
            <person name="Kato D."/>
            <person name="Inagaki T."/>
            <person name="Yuki M."/>
            <person name="Ohkuma M."/>
            <person name="Hongoh Y."/>
        </authorList>
    </citation>
    <scope>NUCLEOTIDE SEQUENCE</scope>
    <source>
        <strain evidence="2">RsTa-C01</strain>
    </source>
</reference>
<dbReference type="PANTHER" id="PTHR48094">
    <property type="entry name" value="PROTEIN/NUCLEIC ACID DEGLYCASE DJ-1-RELATED"/>
    <property type="match status" value="1"/>
</dbReference>
<dbReference type="EMBL" id="AP027925">
    <property type="protein sequence ID" value="BED92424.1"/>
    <property type="molecule type" value="Genomic_DNA"/>
</dbReference>
<dbReference type="InterPro" id="IPR050325">
    <property type="entry name" value="Prot/Nucl_acid_deglycase"/>
</dbReference>
<dbReference type="CDD" id="cd03135">
    <property type="entry name" value="GATase1_DJ-1"/>
    <property type="match status" value="1"/>
</dbReference>
<name>A0AA48I5E8_9FIRM</name>
<dbReference type="Gene3D" id="3.40.50.880">
    <property type="match status" value="1"/>
</dbReference>
<gene>
    <name evidence="2" type="ORF">RsTaC01_0136</name>
</gene>
<dbReference type="InterPro" id="IPR029062">
    <property type="entry name" value="Class_I_gatase-like"/>
</dbReference>
<dbReference type="AlphaFoldDB" id="A0AA48I5E8"/>
<dbReference type="NCBIfam" id="TIGR01383">
    <property type="entry name" value="not_thiJ"/>
    <property type="match status" value="1"/>
</dbReference>
<protein>
    <submittedName>
        <fullName evidence="2">DJ-1/PfpI family protein</fullName>
    </submittedName>
</protein>
<accession>A0AA48I5E8</accession>
<evidence type="ECO:0000313" key="2">
    <source>
        <dbReference type="EMBL" id="BED92424.1"/>
    </source>
</evidence>
<dbReference type="GO" id="GO:0005737">
    <property type="term" value="C:cytoplasm"/>
    <property type="evidence" value="ECO:0007669"/>
    <property type="project" value="TreeGrafter"/>
</dbReference>
<dbReference type="InterPro" id="IPR006287">
    <property type="entry name" value="DJ-1"/>
</dbReference>
<sequence length="180" mass="19744">MIYVFLADGFEDMEAIVPIDVLRRTGLEVQTVGVSGEYIKSCGKIELKTDISISNIRTENIEAMILPGGMTGVTNLDSNYKVHEFVNYCVEKNILIGAICAAPTILGNLGALENKEACCFPGFERKLKGAILSNKPVCVFENIITAKGPGVALEFALELVKYLKGETFKNRIKSYIQCQI</sequence>
<feature type="domain" description="DJ-1/PfpI" evidence="1">
    <location>
        <begin position="2"/>
        <end position="161"/>
    </location>
</feature>
<dbReference type="InterPro" id="IPR002818">
    <property type="entry name" value="DJ-1/PfpI"/>
</dbReference>
<dbReference type="SUPFAM" id="SSF52317">
    <property type="entry name" value="Class I glutamine amidotransferase-like"/>
    <property type="match status" value="1"/>
</dbReference>
<evidence type="ECO:0000259" key="1">
    <source>
        <dbReference type="Pfam" id="PF01965"/>
    </source>
</evidence>
<dbReference type="Pfam" id="PF01965">
    <property type="entry name" value="DJ-1_PfpI"/>
    <property type="match status" value="1"/>
</dbReference>
<proteinExistence type="predicted"/>